<keyword evidence="6" id="KW-0472">Membrane</keyword>
<dbReference type="PANTHER" id="PTHR38107:SF3">
    <property type="entry name" value="LYSOZYME RRRD-RELATED"/>
    <property type="match status" value="1"/>
</dbReference>
<feature type="transmembrane region" description="Helical" evidence="6">
    <location>
        <begin position="569"/>
        <end position="591"/>
    </location>
</feature>
<name>Q0ANV5_MARMM</name>
<dbReference type="InterPro" id="IPR023346">
    <property type="entry name" value="Lysozyme-like_dom_sf"/>
</dbReference>
<dbReference type="SUPFAM" id="SSF53955">
    <property type="entry name" value="Lysozyme-like"/>
    <property type="match status" value="1"/>
</dbReference>
<dbReference type="Pfam" id="PF00959">
    <property type="entry name" value="Phage_lysozyme"/>
    <property type="match status" value="1"/>
</dbReference>
<dbReference type="EMBL" id="CP000449">
    <property type="protein sequence ID" value="ABI66032.1"/>
    <property type="molecule type" value="Genomic_DNA"/>
</dbReference>
<organism evidence="7 8">
    <name type="scientific">Maricaulis maris (strain MCS10)</name>
    <name type="common">Caulobacter maris</name>
    <dbReference type="NCBI Taxonomy" id="394221"/>
    <lineage>
        <taxon>Bacteria</taxon>
        <taxon>Pseudomonadati</taxon>
        <taxon>Pseudomonadota</taxon>
        <taxon>Alphaproteobacteria</taxon>
        <taxon>Maricaulales</taxon>
        <taxon>Maricaulaceae</taxon>
        <taxon>Maricaulis</taxon>
    </lineage>
</organism>
<dbReference type="InterPro" id="IPR002196">
    <property type="entry name" value="Glyco_hydro_24"/>
</dbReference>
<dbReference type="eggNOG" id="COG3772">
    <property type="taxonomic scope" value="Bacteria"/>
</dbReference>
<dbReference type="GO" id="GO:0009253">
    <property type="term" value="P:peptidoglycan catabolic process"/>
    <property type="evidence" value="ECO:0007669"/>
    <property type="project" value="InterPro"/>
</dbReference>
<dbReference type="InterPro" id="IPR023347">
    <property type="entry name" value="Lysozyme_dom_sf"/>
</dbReference>
<dbReference type="CAZy" id="GH24">
    <property type="family name" value="Glycoside Hydrolase Family 24"/>
</dbReference>
<dbReference type="HOGENOM" id="CLU_457724_0_0_5"/>
<feature type="compositionally biased region" description="Low complexity" evidence="5">
    <location>
        <begin position="495"/>
        <end position="514"/>
    </location>
</feature>
<reference evidence="7 8" key="1">
    <citation type="submission" date="2006-08" db="EMBL/GenBank/DDBJ databases">
        <title>Complete sequence of Maricaulis maris MCS10.</title>
        <authorList>
            <consortium name="US DOE Joint Genome Institute"/>
            <person name="Copeland A."/>
            <person name="Lucas S."/>
            <person name="Lapidus A."/>
            <person name="Barry K."/>
            <person name="Detter J.C."/>
            <person name="Glavina del Rio T."/>
            <person name="Hammon N."/>
            <person name="Israni S."/>
            <person name="Dalin E."/>
            <person name="Tice H."/>
            <person name="Pitluck S."/>
            <person name="Saunders E."/>
            <person name="Brettin T."/>
            <person name="Bruce D."/>
            <person name="Han C."/>
            <person name="Tapia R."/>
            <person name="Gilna P."/>
            <person name="Schmutz J."/>
            <person name="Larimer F."/>
            <person name="Land M."/>
            <person name="Hauser L."/>
            <person name="Kyrpides N."/>
            <person name="Mikhailova N."/>
            <person name="Viollier P."/>
            <person name="Stephens C."/>
            <person name="Richardson P."/>
        </authorList>
    </citation>
    <scope>NUCLEOTIDE SEQUENCE [LARGE SCALE GENOMIC DNA]</scope>
    <source>
        <strain evidence="7 8">MCS10</strain>
    </source>
</reference>
<evidence type="ECO:0000256" key="1">
    <source>
        <dbReference type="ARBA" id="ARBA00022529"/>
    </source>
</evidence>
<keyword evidence="1 4" id="KW-0929">Antimicrobial</keyword>
<evidence type="ECO:0000256" key="3">
    <source>
        <dbReference type="ARBA" id="ARBA00023200"/>
    </source>
</evidence>
<accession>Q0ANV5</accession>
<dbReference type="EC" id="3.2.1.17" evidence="4"/>
<dbReference type="Proteomes" id="UP000001964">
    <property type="component" value="Chromosome"/>
</dbReference>
<dbReference type="GO" id="GO:0031640">
    <property type="term" value="P:killing of cells of another organism"/>
    <property type="evidence" value="ECO:0007669"/>
    <property type="project" value="UniProtKB-KW"/>
</dbReference>
<feature type="transmembrane region" description="Helical" evidence="6">
    <location>
        <begin position="603"/>
        <end position="625"/>
    </location>
</feature>
<dbReference type="GO" id="GO:0016998">
    <property type="term" value="P:cell wall macromolecule catabolic process"/>
    <property type="evidence" value="ECO:0007669"/>
    <property type="project" value="InterPro"/>
</dbReference>
<dbReference type="CDD" id="cd00737">
    <property type="entry name" value="lyz_endolysin_autolysin"/>
    <property type="match status" value="1"/>
</dbReference>
<dbReference type="AlphaFoldDB" id="Q0ANV5"/>
<evidence type="ECO:0000256" key="5">
    <source>
        <dbReference type="SAM" id="MobiDB-lite"/>
    </source>
</evidence>
<keyword evidence="8" id="KW-1185">Reference proteome</keyword>
<comment type="similarity">
    <text evidence="4">Belongs to the glycosyl hydrolase 24 family.</text>
</comment>
<dbReference type="InterPro" id="IPR033907">
    <property type="entry name" value="Endolysin_autolysin"/>
</dbReference>
<comment type="catalytic activity">
    <reaction evidence="4">
        <text>Hydrolysis of (1-&gt;4)-beta-linkages between N-acetylmuramic acid and N-acetyl-D-glucosamine residues in a peptidoglycan and between N-acetyl-D-glucosamine residues in chitodextrins.</text>
        <dbReference type="EC" id="3.2.1.17"/>
    </reaction>
</comment>
<dbReference type="OrthoDB" id="5327667at2"/>
<keyword evidence="4" id="KW-0326">Glycosidase</keyword>
<protein>
    <recommendedName>
        <fullName evidence="4">Lysozyme</fullName>
        <ecNumber evidence="4">3.2.1.17</ecNumber>
    </recommendedName>
</protein>
<dbReference type="PANTHER" id="PTHR38107">
    <property type="match status" value="1"/>
</dbReference>
<keyword evidence="4 7" id="KW-0378">Hydrolase</keyword>
<feature type="region of interest" description="Disordered" evidence="5">
    <location>
        <begin position="273"/>
        <end position="298"/>
    </location>
</feature>
<dbReference type="Gene3D" id="1.10.530.40">
    <property type="match status" value="1"/>
</dbReference>
<dbReference type="KEGG" id="mmr:Mmar10_1740"/>
<evidence type="ECO:0000313" key="8">
    <source>
        <dbReference type="Proteomes" id="UP000001964"/>
    </source>
</evidence>
<dbReference type="STRING" id="394221.Mmar10_1740"/>
<dbReference type="RefSeq" id="WP_011643678.1">
    <property type="nucleotide sequence ID" value="NC_008347.1"/>
</dbReference>
<feature type="region of interest" description="Disordered" evidence="5">
    <location>
        <begin position="483"/>
        <end position="514"/>
    </location>
</feature>
<dbReference type="InterPro" id="IPR051018">
    <property type="entry name" value="Bacteriophage_GH24"/>
</dbReference>
<proteinExistence type="inferred from homology"/>
<keyword evidence="2 4" id="KW-0081">Bacteriolytic enzyme</keyword>
<evidence type="ECO:0000256" key="4">
    <source>
        <dbReference type="RuleBase" id="RU003788"/>
    </source>
</evidence>
<evidence type="ECO:0000256" key="6">
    <source>
        <dbReference type="SAM" id="Phobius"/>
    </source>
</evidence>
<sequence>MKPRLKTSPAARELIKRFEPFRPQAVKGDDGRWVVGYGHRAAAKPGVRVNEDEAALLLIYDVMRAEEVVDDSITGPLSRGQRDALTSFVHDVGVDSFRGSEVARYLFEGRARAAGEALAAFGDGVSSRREAESRLFLDALLPAQPGKARKSEPVELVIKIEHPSEERVLEGAIAGENASPPPAGADLPPPPPPFDAGLARRREAEDEIARILATVEALPPEVRRELGETEMAPVADAVSEMRDDPIEASYHAVDDAADVDDANDAAPELVDEAAQDAPSDAADDAQAEIKSADETDPEAAADRVIARMAEDIADVGGEDGAVVAEEAPTENARESHGTASDTPATAPLAAFDLPESMGLGFVLTDNQPVQSSEAEQQAEPVDQAVAPAIAENSQAAKAVPEHYALDLPAGMGLGYALTSVMQGSFQIDPAEIAPEQTVAVDDGSGEAEPDETAEPDEIDDVTDMEVQPALDAEAEVVERAITVTGDDTPPPHPAETPAEAEGAVGDVEGEPVAGEDTGYVSADDDLGDDPMMAEQDPMADAADDFTPRDLAADMHAAEPKPGPRSDDGMWTFLAVLIAGGLLAGIGSVLAASEWDYIMAQREMTLNFGMALAGFFLVIVAGWQLASIWLSKLKQKGSD</sequence>
<gene>
    <name evidence="7" type="ordered locus">Mmar10_1740</name>
</gene>
<keyword evidence="6" id="KW-0812">Transmembrane</keyword>
<evidence type="ECO:0000256" key="2">
    <source>
        <dbReference type="ARBA" id="ARBA00022638"/>
    </source>
</evidence>
<keyword evidence="3" id="KW-1035">Host cytoplasm</keyword>
<dbReference type="GO" id="GO:0042742">
    <property type="term" value="P:defense response to bacterium"/>
    <property type="evidence" value="ECO:0007669"/>
    <property type="project" value="UniProtKB-KW"/>
</dbReference>
<dbReference type="GO" id="GO:0003796">
    <property type="term" value="F:lysozyme activity"/>
    <property type="evidence" value="ECO:0007669"/>
    <property type="project" value="UniProtKB-EC"/>
</dbReference>
<keyword evidence="6" id="KW-1133">Transmembrane helix</keyword>
<evidence type="ECO:0000313" key="7">
    <source>
        <dbReference type="EMBL" id="ABI66032.1"/>
    </source>
</evidence>